<dbReference type="Proteomes" id="UP001172645">
    <property type="component" value="Unassembled WGS sequence"/>
</dbReference>
<dbReference type="EMBL" id="JARFYM010000003">
    <property type="protein sequence ID" value="MDL2398428.1"/>
    <property type="molecule type" value="Genomic_DNA"/>
</dbReference>
<name>A0ABT7JQ03_9HYPH</name>
<accession>A0ABT7JQ03</accession>
<reference evidence="1" key="1">
    <citation type="submission" date="2023-06" db="EMBL/GenBank/DDBJ databases">
        <title>Phylogenetic Diversity of Rhizobium strains.</title>
        <authorList>
            <person name="Moura F.T."/>
            <person name="Helene L.C.F."/>
            <person name="Hungria M."/>
        </authorList>
    </citation>
    <scope>NUCLEOTIDE SEQUENCE</scope>
    <source>
        <strain evidence="1">CCGE526</strain>
    </source>
</reference>
<sequence length="238" mass="25699">MYNYTPRLADFRARRGQSQPLERSFAMACATDVQTDVGEPASIAYPCPMPALSNQRQEGFCRLISRGEAASRAYGAIYHVTGNNAEAAASRLLRNIKVIDRVAELKGAAAKRTLKTVEILVDQLDEVIVFARQCNNPSAMVAAIAQQAKLLGLEAPRQLEVMHRPAPLPTSVLELSEEEWTAQFSKGPGPRAALTEGAKRLKAEKRKLNGRAPPEPAAIAFDADHEAAAPTVGVIDLG</sequence>
<evidence type="ECO:0000313" key="2">
    <source>
        <dbReference type="Proteomes" id="UP001172645"/>
    </source>
</evidence>
<gene>
    <name evidence="1" type="ORF">PY649_05905</name>
</gene>
<protein>
    <submittedName>
        <fullName evidence="1">Terminase small subunit</fullName>
    </submittedName>
</protein>
<organism evidence="1 2">
    <name type="scientific">Rhizobium mayense</name>
    <dbReference type="NCBI Taxonomy" id="1312184"/>
    <lineage>
        <taxon>Bacteria</taxon>
        <taxon>Pseudomonadati</taxon>
        <taxon>Pseudomonadota</taxon>
        <taxon>Alphaproteobacteria</taxon>
        <taxon>Hyphomicrobiales</taxon>
        <taxon>Rhizobiaceae</taxon>
        <taxon>Rhizobium/Agrobacterium group</taxon>
        <taxon>Rhizobium</taxon>
    </lineage>
</organism>
<proteinExistence type="predicted"/>
<comment type="caution">
    <text evidence="1">The sequence shown here is derived from an EMBL/GenBank/DDBJ whole genome shotgun (WGS) entry which is preliminary data.</text>
</comment>
<evidence type="ECO:0000313" key="1">
    <source>
        <dbReference type="EMBL" id="MDL2398428.1"/>
    </source>
</evidence>
<keyword evidence="2" id="KW-1185">Reference proteome</keyword>